<evidence type="ECO:0000256" key="7">
    <source>
        <dbReference type="ARBA" id="ARBA00023004"/>
    </source>
</evidence>
<name>A0A1I4TWL9_9PROT</name>
<dbReference type="STRING" id="52442.SAMN05421880_13523"/>
<evidence type="ECO:0000256" key="9">
    <source>
        <dbReference type="ARBA" id="ARBA00023136"/>
    </source>
</evidence>
<dbReference type="EMBL" id="FOUF01000035">
    <property type="protein sequence ID" value="SFM80943.1"/>
    <property type="molecule type" value="Genomic_DNA"/>
</dbReference>
<evidence type="ECO:0000259" key="12">
    <source>
        <dbReference type="Pfam" id="PF01610"/>
    </source>
</evidence>
<evidence type="ECO:0000259" key="11">
    <source>
        <dbReference type="Pfam" id="PF00487"/>
    </source>
</evidence>
<dbReference type="GO" id="GO:0006631">
    <property type="term" value="P:fatty acid metabolic process"/>
    <property type="evidence" value="ECO:0007669"/>
    <property type="project" value="UniProtKB-KW"/>
</dbReference>
<dbReference type="RefSeq" id="WP_090671909.1">
    <property type="nucleotide sequence ID" value="NZ_CAJNAP010000034.1"/>
</dbReference>
<reference evidence="14 15" key="1">
    <citation type="submission" date="2016-10" db="EMBL/GenBank/DDBJ databases">
        <authorList>
            <person name="de Groot N.N."/>
        </authorList>
    </citation>
    <scope>NUCLEOTIDE SEQUENCE [LARGE SCALE GENOMIC DNA]</scope>
    <source>
        <strain evidence="14 15">Nm146</strain>
    </source>
</reference>
<dbReference type="InterPro" id="IPR002560">
    <property type="entry name" value="Transposase_DDE"/>
</dbReference>
<evidence type="ECO:0000256" key="6">
    <source>
        <dbReference type="ARBA" id="ARBA00023002"/>
    </source>
</evidence>
<reference evidence="13" key="2">
    <citation type="submission" date="2021-02" db="EMBL/GenBank/DDBJ databases">
        <authorList>
            <person name="Han P."/>
        </authorList>
    </citation>
    <scope>NUCLEOTIDE SEQUENCE</scope>
    <source>
        <strain evidence="13">Nitrosomonas nitrosa 18-3D</strain>
    </source>
</reference>
<keyword evidence="3 10" id="KW-0812">Transmembrane</keyword>
<keyword evidence="8" id="KW-0443">Lipid metabolism</keyword>
<gene>
    <name evidence="13" type="ORF">NMYAN_40113</name>
    <name evidence="14" type="ORF">SAMN05421880_13523</name>
</gene>
<evidence type="ECO:0000256" key="10">
    <source>
        <dbReference type="SAM" id="Phobius"/>
    </source>
</evidence>
<dbReference type="PANTHER" id="PTHR11351:SF33">
    <property type="entry name" value="DELTA-9 FATTY ACID DESATURASE, DESA"/>
    <property type="match status" value="1"/>
</dbReference>
<accession>A0A1I4TWL9</accession>
<dbReference type="InterPro" id="IPR005804">
    <property type="entry name" value="FA_desaturase_dom"/>
</dbReference>
<evidence type="ECO:0000256" key="1">
    <source>
        <dbReference type="ARBA" id="ARBA00004141"/>
    </source>
</evidence>
<evidence type="ECO:0000313" key="15">
    <source>
        <dbReference type="Proteomes" id="UP000199561"/>
    </source>
</evidence>
<keyword evidence="5 10" id="KW-1133">Transmembrane helix</keyword>
<evidence type="ECO:0000256" key="2">
    <source>
        <dbReference type="ARBA" id="ARBA00008749"/>
    </source>
</evidence>
<dbReference type="EMBL" id="CAJNAP010000034">
    <property type="protein sequence ID" value="CAE6512429.1"/>
    <property type="molecule type" value="Genomic_DNA"/>
</dbReference>
<comment type="subcellular location">
    <subcellularLocation>
        <location evidence="1">Membrane</location>
        <topology evidence="1">Multi-pass membrane protein</topology>
    </subcellularLocation>
</comment>
<feature type="transmembrane region" description="Helical" evidence="10">
    <location>
        <begin position="141"/>
        <end position="160"/>
    </location>
</feature>
<keyword evidence="6" id="KW-0560">Oxidoreductase</keyword>
<evidence type="ECO:0000256" key="4">
    <source>
        <dbReference type="ARBA" id="ARBA00022832"/>
    </source>
</evidence>
<dbReference type="Proteomes" id="UP000601736">
    <property type="component" value="Unassembled WGS sequence"/>
</dbReference>
<keyword evidence="4" id="KW-0276">Fatty acid metabolism</keyword>
<feature type="domain" description="Fatty acid desaturase" evidence="11">
    <location>
        <begin position="15"/>
        <end position="218"/>
    </location>
</feature>
<evidence type="ECO:0000256" key="3">
    <source>
        <dbReference type="ARBA" id="ARBA00022692"/>
    </source>
</evidence>
<sequence length="394" mass="45505">MDIVSALSGLIDLPWWGYIVITLIMTHITIASITIFLHRHQAHRALDLHPVPSHFFRFWLWLTTGMVTKEWTAIHRKHHAKCESLDDPHSPQIFGIKKVLAEGSELYRLESKNKETMERYGHGTPDDWIERNIYTKYSASGVGLLLIINFILFGPIGITIWAVQMLWTPIFAAGVINGVGHYWGYRNFQAEDASRNIVPWGILIGGEELHNNHHAYPTSARLSNKWYEFDIGWLYIRLLEMMGWATVKKVAPKLNLDKSKTVCDFDTLQAVISHRYEVLAKYTQSLKSMLKNEIDHLKDVASHHGIDGTTLKRWVLADAKTLQEEERAKLSLVLSKTRNLDKAYTMREELMAIWQRSTASKDELVKQLEDWCHRAEESGIEALQQFSRRLRSYA</sequence>
<protein>
    <submittedName>
        <fullName evidence="14">Stearoyl-CoA desaturase (Delta-9 desaturase)</fullName>
    </submittedName>
</protein>
<keyword evidence="15" id="KW-1185">Reference proteome</keyword>
<evidence type="ECO:0000313" key="14">
    <source>
        <dbReference type="EMBL" id="SFM80943.1"/>
    </source>
</evidence>
<dbReference type="GO" id="GO:0016020">
    <property type="term" value="C:membrane"/>
    <property type="evidence" value="ECO:0007669"/>
    <property type="project" value="UniProtKB-SubCell"/>
</dbReference>
<dbReference type="Pfam" id="PF01610">
    <property type="entry name" value="DDE_Tnp_ISL3"/>
    <property type="match status" value="1"/>
</dbReference>
<evidence type="ECO:0000313" key="13">
    <source>
        <dbReference type="EMBL" id="CAE6512429.1"/>
    </source>
</evidence>
<feature type="transmembrane region" description="Helical" evidence="10">
    <location>
        <begin position="15"/>
        <end position="37"/>
    </location>
</feature>
<organism evidence="14 15">
    <name type="scientific">Nitrosomonas nitrosa</name>
    <dbReference type="NCBI Taxonomy" id="52442"/>
    <lineage>
        <taxon>Bacteria</taxon>
        <taxon>Pseudomonadati</taxon>
        <taxon>Pseudomonadota</taxon>
        <taxon>Betaproteobacteria</taxon>
        <taxon>Nitrosomonadales</taxon>
        <taxon>Nitrosomonadaceae</taxon>
        <taxon>Nitrosomonas</taxon>
    </lineage>
</organism>
<evidence type="ECO:0000256" key="8">
    <source>
        <dbReference type="ARBA" id="ARBA00023098"/>
    </source>
</evidence>
<comment type="similarity">
    <text evidence="2">Belongs to the fatty acid desaturase type 2 family.</text>
</comment>
<proteinExistence type="inferred from homology"/>
<dbReference type="PANTHER" id="PTHR11351">
    <property type="entry name" value="ACYL-COA DESATURASE"/>
    <property type="match status" value="1"/>
</dbReference>
<keyword evidence="7" id="KW-0408">Iron</keyword>
<dbReference type="InterPro" id="IPR015876">
    <property type="entry name" value="Acyl-CoA_DS"/>
</dbReference>
<keyword evidence="9 10" id="KW-0472">Membrane</keyword>
<dbReference type="CDD" id="cd03505">
    <property type="entry name" value="Delta9-FADS-like"/>
    <property type="match status" value="1"/>
</dbReference>
<evidence type="ECO:0000256" key="5">
    <source>
        <dbReference type="ARBA" id="ARBA00022989"/>
    </source>
</evidence>
<dbReference type="GO" id="GO:0016717">
    <property type="term" value="F:oxidoreductase activity, acting on paired donors, with oxidation of a pair of donors resulting in the reduction of molecular oxygen to two molecules of water"/>
    <property type="evidence" value="ECO:0007669"/>
    <property type="project" value="InterPro"/>
</dbReference>
<dbReference type="AlphaFoldDB" id="A0A1I4TWL9"/>
<dbReference type="Pfam" id="PF00487">
    <property type="entry name" value="FA_desaturase"/>
    <property type="match status" value="1"/>
</dbReference>
<feature type="domain" description="Transposase IS204/IS1001/IS1096/IS1165 DDE" evidence="12">
    <location>
        <begin position="275"/>
        <end position="393"/>
    </location>
</feature>
<dbReference type="Proteomes" id="UP000199561">
    <property type="component" value="Unassembled WGS sequence"/>
</dbReference>